<feature type="compositionally biased region" description="Pro residues" evidence="1">
    <location>
        <begin position="79"/>
        <end position="94"/>
    </location>
</feature>
<evidence type="ECO:0000313" key="3">
    <source>
        <dbReference type="Proteomes" id="UP000823388"/>
    </source>
</evidence>
<dbReference type="EMBL" id="CM029040">
    <property type="protein sequence ID" value="KAG2631731.1"/>
    <property type="molecule type" value="Genomic_DNA"/>
</dbReference>
<evidence type="ECO:0000313" key="2">
    <source>
        <dbReference type="EMBL" id="KAG2631731.1"/>
    </source>
</evidence>
<gene>
    <name evidence="2" type="ORF">PVAP13_2NG044719</name>
</gene>
<protein>
    <submittedName>
        <fullName evidence="2">Uncharacterized protein</fullName>
    </submittedName>
</protein>
<dbReference type="PANTHER" id="PTHR45669:SF14">
    <property type="entry name" value="EMB|CAB81925.1-RELATED"/>
    <property type="match status" value="1"/>
</dbReference>
<proteinExistence type="predicted"/>
<reference evidence="2" key="1">
    <citation type="submission" date="2020-05" db="EMBL/GenBank/DDBJ databases">
        <title>WGS assembly of Panicum virgatum.</title>
        <authorList>
            <person name="Lovell J.T."/>
            <person name="Jenkins J."/>
            <person name="Shu S."/>
            <person name="Juenger T.E."/>
            <person name="Schmutz J."/>
        </authorList>
    </citation>
    <scope>NUCLEOTIDE SEQUENCE</scope>
    <source>
        <strain evidence="2">AP13</strain>
    </source>
</reference>
<organism evidence="2 3">
    <name type="scientific">Panicum virgatum</name>
    <name type="common">Blackwell switchgrass</name>
    <dbReference type="NCBI Taxonomy" id="38727"/>
    <lineage>
        <taxon>Eukaryota</taxon>
        <taxon>Viridiplantae</taxon>
        <taxon>Streptophyta</taxon>
        <taxon>Embryophyta</taxon>
        <taxon>Tracheophyta</taxon>
        <taxon>Spermatophyta</taxon>
        <taxon>Magnoliopsida</taxon>
        <taxon>Liliopsida</taxon>
        <taxon>Poales</taxon>
        <taxon>Poaceae</taxon>
        <taxon>PACMAD clade</taxon>
        <taxon>Panicoideae</taxon>
        <taxon>Panicodae</taxon>
        <taxon>Paniceae</taxon>
        <taxon>Panicinae</taxon>
        <taxon>Panicum</taxon>
        <taxon>Panicum sect. Hiantes</taxon>
    </lineage>
</organism>
<feature type="region of interest" description="Disordered" evidence="1">
    <location>
        <begin position="1"/>
        <end position="98"/>
    </location>
</feature>
<keyword evidence="3" id="KW-1185">Reference proteome</keyword>
<feature type="compositionally biased region" description="Pro residues" evidence="1">
    <location>
        <begin position="19"/>
        <end position="43"/>
    </location>
</feature>
<feature type="region of interest" description="Disordered" evidence="1">
    <location>
        <begin position="112"/>
        <end position="188"/>
    </location>
</feature>
<sequence>MASSTPSLNKRPFKRPRCLPLPPTSSSTPPPHLPPLSLPPSPKPHASKNQSRGGARNRPESNRVQVSTPGTKSISSQQPPIPPGARPPAPPPPAAMIIKTLKARILRALKSSLPAEGADSPPTKPAGLSVHADSFSDDASFFDAREPETPTKGRHRPSSSPEPLDAWELVDQDGRAVPAPAAGDPAGPDPLLDFPARCPPGGERGVVLYTTTLRGVRRTFEDCNGVRALLENLAVAF</sequence>
<dbReference type="PANTHER" id="PTHR45669">
    <property type="entry name" value="GLUTAREDOXIN DOMAIN-CONTAINING CYSTEINE-RICH PROTEIN CG12206-RELATED"/>
    <property type="match status" value="1"/>
</dbReference>
<name>A0A8T0V4T6_PANVG</name>
<accession>A0A8T0V4T6</accession>
<dbReference type="AlphaFoldDB" id="A0A8T0V4T6"/>
<dbReference type="Proteomes" id="UP000823388">
    <property type="component" value="Chromosome 2N"/>
</dbReference>
<comment type="caution">
    <text evidence="2">The sequence shown here is derived from an EMBL/GenBank/DDBJ whole genome shotgun (WGS) entry which is preliminary data.</text>
</comment>
<evidence type="ECO:0000256" key="1">
    <source>
        <dbReference type="SAM" id="MobiDB-lite"/>
    </source>
</evidence>
<feature type="compositionally biased region" description="Low complexity" evidence="1">
    <location>
        <begin position="176"/>
        <end position="188"/>
    </location>
</feature>
<feature type="compositionally biased region" description="Polar residues" evidence="1">
    <location>
        <begin position="62"/>
        <end position="72"/>
    </location>
</feature>